<dbReference type="InterPro" id="IPR000639">
    <property type="entry name" value="Epox_hydrolase-like"/>
</dbReference>
<evidence type="ECO:0000256" key="1">
    <source>
        <dbReference type="ARBA" id="ARBA00022801"/>
    </source>
</evidence>
<gene>
    <name evidence="3" type="ORF">RY831_21430</name>
</gene>
<sequence>MEVLRTPDERFHNLPDYPFAARFLDDLRNYEGLRVHYIDEGRQDDNSAQKTFLCLHGQPTWSYLYRKMIPVFTAAGHRCIAPDLIGFGKSDKPIDDQRYTFDFHRGMLLRFIERLELKNIVLVVQDWGGLLGLTLPMDMPERFTGLLVMNTSFATGDTPLGKGFLDWRAWNNANPDMAVGKLMARSNPHLSPEETAAYDAPFPGIDYKAGVRRFPNLVPDNPDAEGAALSRRARDWWRQQWNGETFMAIGMKDPVLGPPVMAEVRRHIRNCPPPYEVAEGGHFVQEHGEEIARQALRHL</sequence>
<dbReference type="PRINTS" id="PR00412">
    <property type="entry name" value="EPOXHYDRLASE"/>
</dbReference>
<dbReference type="Pfam" id="PF00561">
    <property type="entry name" value="Abhydrolase_1"/>
    <property type="match status" value="1"/>
</dbReference>
<dbReference type="InterPro" id="IPR029058">
    <property type="entry name" value="AB_hydrolase_fold"/>
</dbReference>
<dbReference type="SUPFAM" id="SSF53474">
    <property type="entry name" value="alpha/beta-Hydrolases"/>
    <property type="match status" value="1"/>
</dbReference>
<dbReference type="PANTHER" id="PTHR42977">
    <property type="entry name" value="HYDROLASE-RELATED"/>
    <property type="match status" value="1"/>
</dbReference>
<dbReference type="PANTHER" id="PTHR42977:SF3">
    <property type="entry name" value="AB HYDROLASE-1 DOMAIN-CONTAINING PROTEIN"/>
    <property type="match status" value="1"/>
</dbReference>
<dbReference type="InterPro" id="IPR051340">
    <property type="entry name" value="Haloalkane_dehalogenase"/>
</dbReference>
<dbReference type="EC" id="3.8.1.5" evidence="3"/>
<keyword evidence="1 3" id="KW-0378">Hydrolase</keyword>
<keyword evidence="4" id="KW-1185">Reference proteome</keyword>
<evidence type="ECO:0000313" key="3">
    <source>
        <dbReference type="EMBL" id="MEC4721734.1"/>
    </source>
</evidence>
<dbReference type="PRINTS" id="PR00111">
    <property type="entry name" value="ABHYDROLASE"/>
</dbReference>
<evidence type="ECO:0000313" key="4">
    <source>
        <dbReference type="Proteomes" id="UP001352263"/>
    </source>
</evidence>
<dbReference type="Proteomes" id="UP001352263">
    <property type="component" value="Unassembled WGS sequence"/>
</dbReference>
<dbReference type="GO" id="GO:0018786">
    <property type="term" value="F:haloalkane dehalogenase activity"/>
    <property type="evidence" value="ECO:0007669"/>
    <property type="project" value="UniProtKB-EC"/>
</dbReference>
<proteinExistence type="predicted"/>
<evidence type="ECO:0000259" key="2">
    <source>
        <dbReference type="Pfam" id="PF00561"/>
    </source>
</evidence>
<organism evidence="3 4">
    <name type="scientific">Noviherbaspirillum album</name>
    <dbReference type="NCBI Taxonomy" id="3080276"/>
    <lineage>
        <taxon>Bacteria</taxon>
        <taxon>Pseudomonadati</taxon>
        <taxon>Pseudomonadota</taxon>
        <taxon>Betaproteobacteria</taxon>
        <taxon>Burkholderiales</taxon>
        <taxon>Oxalobacteraceae</taxon>
        <taxon>Noviherbaspirillum</taxon>
    </lineage>
</organism>
<dbReference type="EMBL" id="JAWIIV010000021">
    <property type="protein sequence ID" value="MEC4721734.1"/>
    <property type="molecule type" value="Genomic_DNA"/>
</dbReference>
<dbReference type="Gene3D" id="3.40.50.1820">
    <property type="entry name" value="alpha/beta hydrolase"/>
    <property type="match status" value="1"/>
</dbReference>
<name>A0ABU6JDK9_9BURK</name>
<reference evidence="3 4" key="1">
    <citation type="submission" date="2023-10" db="EMBL/GenBank/DDBJ databases">
        <title>Noviherbaspirillum sp. CPCC 100848 genome assembly.</title>
        <authorList>
            <person name="Li X.Y."/>
            <person name="Fang X.M."/>
        </authorList>
    </citation>
    <scope>NUCLEOTIDE SEQUENCE [LARGE SCALE GENOMIC DNA]</scope>
    <source>
        <strain evidence="3 4">CPCC 100848</strain>
    </source>
</reference>
<comment type="caution">
    <text evidence="3">The sequence shown here is derived from an EMBL/GenBank/DDBJ whole genome shotgun (WGS) entry which is preliminary data.</text>
</comment>
<dbReference type="NCBIfam" id="NF002043">
    <property type="entry name" value="PRK00870.1"/>
    <property type="match status" value="1"/>
</dbReference>
<dbReference type="RefSeq" id="WP_326508421.1">
    <property type="nucleotide sequence ID" value="NZ_JAWIIV010000021.1"/>
</dbReference>
<dbReference type="InterPro" id="IPR000073">
    <property type="entry name" value="AB_hydrolase_1"/>
</dbReference>
<feature type="domain" description="AB hydrolase-1" evidence="2">
    <location>
        <begin position="51"/>
        <end position="286"/>
    </location>
</feature>
<accession>A0ABU6JDK9</accession>
<protein>
    <submittedName>
        <fullName evidence="3">Haloalkane dehalogenase</fullName>
        <ecNumber evidence="3">3.8.1.5</ecNumber>
    </submittedName>
</protein>